<accession>A0ABQ7F5L9</accession>
<feature type="region of interest" description="Disordered" evidence="2">
    <location>
        <begin position="1"/>
        <end position="87"/>
    </location>
</feature>
<comment type="caution">
    <text evidence="3">The sequence shown here is derived from an EMBL/GenBank/DDBJ whole genome shotgun (WGS) entry which is preliminary data.</text>
</comment>
<keyword evidence="4" id="KW-1185">Reference proteome</keyword>
<keyword evidence="1" id="KW-0175">Coiled coil</keyword>
<proteinExistence type="predicted"/>
<feature type="coiled-coil region" evidence="1">
    <location>
        <begin position="460"/>
        <end position="515"/>
    </location>
</feature>
<evidence type="ECO:0000313" key="3">
    <source>
        <dbReference type="EMBL" id="KAF3611243.1"/>
    </source>
</evidence>
<name>A0ABQ7F5L9_BRACR</name>
<reference evidence="3 4" key="1">
    <citation type="journal article" date="2020" name="BMC Genomics">
        <title>Intraspecific diversification of the crop wild relative Brassica cretica Lam. using demographic model selection.</title>
        <authorList>
            <person name="Kioukis A."/>
            <person name="Michalopoulou V.A."/>
            <person name="Briers L."/>
            <person name="Pirintsos S."/>
            <person name="Studholme D.J."/>
            <person name="Pavlidis P."/>
            <person name="Sarris P.F."/>
        </authorList>
    </citation>
    <scope>NUCLEOTIDE SEQUENCE [LARGE SCALE GENOMIC DNA]</scope>
    <source>
        <strain evidence="4">cv. PFS-1207/04</strain>
    </source>
</reference>
<evidence type="ECO:0000313" key="4">
    <source>
        <dbReference type="Proteomes" id="UP000266723"/>
    </source>
</evidence>
<dbReference type="PANTHER" id="PTHR31099:SF45">
    <property type="entry name" value="DUF1204 DOMAIN-CONTAINING PROTEIN-RELATED"/>
    <property type="match status" value="1"/>
</dbReference>
<gene>
    <name evidence="3" type="ORF">DY000_02049579</name>
</gene>
<dbReference type="PANTHER" id="PTHR31099">
    <property type="entry name" value="OS06G0165300 PROTEIN"/>
    <property type="match status" value="1"/>
</dbReference>
<feature type="region of interest" description="Disordered" evidence="2">
    <location>
        <begin position="411"/>
        <end position="430"/>
    </location>
</feature>
<feature type="compositionally biased region" description="Acidic residues" evidence="2">
    <location>
        <begin position="65"/>
        <end position="76"/>
    </location>
</feature>
<dbReference type="Proteomes" id="UP000266723">
    <property type="component" value="Unassembled WGS sequence"/>
</dbReference>
<dbReference type="EMBL" id="QGKV02000297">
    <property type="protein sequence ID" value="KAF3611243.1"/>
    <property type="molecule type" value="Genomic_DNA"/>
</dbReference>
<evidence type="ECO:0000256" key="1">
    <source>
        <dbReference type="SAM" id="Coils"/>
    </source>
</evidence>
<evidence type="ECO:0000256" key="2">
    <source>
        <dbReference type="SAM" id="MobiDB-lite"/>
    </source>
</evidence>
<organism evidence="3 4">
    <name type="scientific">Brassica cretica</name>
    <name type="common">Mustard</name>
    <dbReference type="NCBI Taxonomy" id="69181"/>
    <lineage>
        <taxon>Eukaryota</taxon>
        <taxon>Viridiplantae</taxon>
        <taxon>Streptophyta</taxon>
        <taxon>Embryophyta</taxon>
        <taxon>Tracheophyta</taxon>
        <taxon>Spermatophyta</taxon>
        <taxon>Magnoliopsida</taxon>
        <taxon>eudicotyledons</taxon>
        <taxon>Gunneridae</taxon>
        <taxon>Pentapetalae</taxon>
        <taxon>rosids</taxon>
        <taxon>malvids</taxon>
        <taxon>Brassicales</taxon>
        <taxon>Brassicaceae</taxon>
        <taxon>Brassiceae</taxon>
        <taxon>Brassica</taxon>
    </lineage>
</organism>
<sequence>MDDSLESLVRTPEMTDVEDLLRTSSVSAPPMMALISQATVPSVIKPNDPANSASHLPSPTLGDDSGGDSDKEDSADDPVGGNQGFVGPSLLTEEALRRMWKKCGFSREIEARIPLKEERPWSAPPGWVCLYSLSFLQSHLWFPLPRLLTSYAAKRDVAISQMSPAAVRNMVIALVLGAEADVDVDAKFFEMISQMNFITDGTFSVSIKARCRLMDGRGPSKADDWQRKYFFVRISPASVFDSSAVFRTEWNPQPVAHEKHWPLPSWANDRLQRILASRRISWSDFSVERVRRSIPRINAVSRGAGPGPSSVVGSSKRKRDALPGGVPSLSSISSPIVAASTSPVVDTSVSVVNPASVETMGGRELTSVVDSSHFDVLASSLPAASSCPDVLAGGDSGTVERAASGISKKRKEGGTFTFDDPDTSSVTPEDCARRFSDDLELERRLLVEEKERSSRASSSLKASEESLGKLEVENRELRVEIERLKGDVVERDCREKELLSQKSALEMEVTRLNESRTESMESKRRRVESVMSARFGDFVEKVRKYLSDRDVVHPQSATLDQMDVHDLELSDLPSFTLDGDLTVD</sequence>
<feature type="region of interest" description="Disordered" evidence="2">
    <location>
        <begin position="299"/>
        <end position="326"/>
    </location>
</feature>
<protein>
    <submittedName>
        <fullName evidence="3">Uncharacterized protein</fullName>
    </submittedName>
</protein>
<feature type="compositionally biased region" description="Low complexity" evidence="2">
    <location>
        <begin position="299"/>
        <end position="314"/>
    </location>
</feature>